<evidence type="ECO:0000256" key="1">
    <source>
        <dbReference type="SAM" id="MobiDB-lite"/>
    </source>
</evidence>
<comment type="caution">
    <text evidence="2">The sequence shown here is derived from an EMBL/GenBank/DDBJ whole genome shotgun (WGS) entry which is preliminary data.</text>
</comment>
<reference evidence="3" key="1">
    <citation type="journal article" date="2017" name="BMC Genomics">
        <title>Gapless genome assembly of Colletotrichum higginsianum reveals chromosome structure and association of transposable elements with secondary metabolite gene clusters.</title>
        <authorList>
            <person name="Dallery J.-F."/>
            <person name="Lapalu N."/>
            <person name="Zampounis A."/>
            <person name="Pigne S."/>
            <person name="Luyten I."/>
            <person name="Amselem J."/>
            <person name="Wittenberg A.H.J."/>
            <person name="Zhou S."/>
            <person name="de Queiroz M.V."/>
            <person name="Robin G.P."/>
            <person name="Auger A."/>
            <person name="Hainaut M."/>
            <person name="Henrissat B."/>
            <person name="Kim K.-T."/>
            <person name="Lee Y.-H."/>
            <person name="Lespinet O."/>
            <person name="Schwartz D.C."/>
            <person name="Thon M.R."/>
            <person name="O'Connell R.J."/>
        </authorList>
    </citation>
    <scope>NUCLEOTIDE SEQUENCE [LARGE SCALE GENOMIC DNA]</scope>
    <source>
        <strain evidence="3">IMI 349063</strain>
    </source>
</reference>
<name>A0A1B7XSX3_COLHI</name>
<proteinExistence type="predicted"/>
<dbReference type="KEGG" id="chig:CH63R_14073"/>
<dbReference type="VEuPathDB" id="FungiDB:CH63R_14073"/>
<feature type="compositionally biased region" description="Acidic residues" evidence="1">
    <location>
        <begin position="287"/>
        <end position="306"/>
    </location>
</feature>
<dbReference type="RefSeq" id="XP_018151365.1">
    <property type="nucleotide sequence ID" value="XM_018309047.1"/>
</dbReference>
<dbReference type="AlphaFoldDB" id="A0A1B7XSX3"/>
<dbReference type="EMBL" id="LTAN01000010">
    <property type="protein sequence ID" value="OBR02847.1"/>
    <property type="molecule type" value="Genomic_DNA"/>
</dbReference>
<dbReference type="Proteomes" id="UP000092177">
    <property type="component" value="Chromosome 10"/>
</dbReference>
<accession>A0A1B7XSX3</accession>
<organism evidence="2 3">
    <name type="scientific">Colletotrichum higginsianum (strain IMI 349063)</name>
    <name type="common">Crucifer anthracnose fungus</name>
    <dbReference type="NCBI Taxonomy" id="759273"/>
    <lineage>
        <taxon>Eukaryota</taxon>
        <taxon>Fungi</taxon>
        <taxon>Dikarya</taxon>
        <taxon>Ascomycota</taxon>
        <taxon>Pezizomycotina</taxon>
        <taxon>Sordariomycetes</taxon>
        <taxon>Hypocreomycetidae</taxon>
        <taxon>Glomerellales</taxon>
        <taxon>Glomerellaceae</taxon>
        <taxon>Colletotrichum</taxon>
        <taxon>Colletotrichum destructivum species complex</taxon>
    </lineage>
</organism>
<keyword evidence="3" id="KW-1185">Reference proteome</keyword>
<evidence type="ECO:0000313" key="3">
    <source>
        <dbReference type="Proteomes" id="UP000092177"/>
    </source>
</evidence>
<evidence type="ECO:0000313" key="2">
    <source>
        <dbReference type="EMBL" id="OBR02847.1"/>
    </source>
</evidence>
<feature type="region of interest" description="Disordered" evidence="1">
    <location>
        <begin position="279"/>
        <end position="312"/>
    </location>
</feature>
<dbReference type="GeneID" id="28873154"/>
<protein>
    <submittedName>
        <fullName evidence="2">Uncharacterized protein</fullName>
    </submittedName>
</protein>
<gene>
    <name evidence="2" type="ORF">CH63R_14073</name>
</gene>
<sequence length="447" mass="50375">MLDRHHYSTKSVRQGYLSAAGPEKDEVHSLSGTKSPSNTQTIGQAILEALEALPHDLVLDNVALAVALIWCRLMDEVDFYPELLVKFILPQTFPGSPIPIPAGRGHRARNVPTVWDVLLVDDIHAIGLPSYRNNARLGEKWVGPLFCHHLFHEQWLPERNMNSSVFSSMKDPFYWVDVLVSYQPPESSELDGLFGDDGLASQNNIVLNPAGYFPSIPWGLWKNEYFERVASAANDGKSLAEINFNQNSMLPEWDNINQKFVRGGPTISLLENSQFGSNASVTSFSSEGEEPDEQEESVEPEEPVEQEEQRRSVEFVDRQYVDELFQIAQLHFMKPLLHFSDSMEPIISLVAKDYEAPDNITRDEFDMEFGADINGIKEVNADLAAKLDAIRWQATHEIDGVSFADDSYFKVHLDEVLGHPAMDVYDSLFALQQAYESLKDVVPSFKI</sequence>